<proteinExistence type="predicted"/>
<evidence type="ECO:0008006" key="5">
    <source>
        <dbReference type="Google" id="ProtNLM"/>
    </source>
</evidence>
<keyword evidence="4" id="KW-1185">Reference proteome</keyword>
<evidence type="ECO:0000313" key="3">
    <source>
        <dbReference type="EMBL" id="MBH5335273.1"/>
    </source>
</evidence>
<feature type="signal peptide" evidence="2">
    <location>
        <begin position="1"/>
        <end position="22"/>
    </location>
</feature>
<evidence type="ECO:0000256" key="1">
    <source>
        <dbReference type="SAM" id="MobiDB-lite"/>
    </source>
</evidence>
<organism evidence="3 4">
    <name type="scientific">Streptomyces pactum</name>
    <dbReference type="NCBI Taxonomy" id="68249"/>
    <lineage>
        <taxon>Bacteria</taxon>
        <taxon>Bacillati</taxon>
        <taxon>Actinomycetota</taxon>
        <taxon>Actinomycetes</taxon>
        <taxon>Kitasatosporales</taxon>
        <taxon>Streptomycetaceae</taxon>
        <taxon>Streptomyces</taxon>
    </lineage>
</organism>
<feature type="region of interest" description="Disordered" evidence="1">
    <location>
        <begin position="210"/>
        <end position="249"/>
    </location>
</feature>
<sequence length="249" mass="25208">MRRQRRILTALLLVTVPGAVTACGDSSAADGPADPGRPSAATASPGADRAELARRAAALGTRLDMVYVIDLPGFEPAPQSVGVIGDHGFQSAYVRKAGGTVLLSVDEARGAGAACATPPAGAPAGKGSSAGGFATDRPATDRPATPPASAGPAEQCEADGGNWYRATAAEHEYALERDGLVIRLAADRQTVNRATLRRAAGTVHRADDAELARVLPARPGAAQPGERGDLPREGDGAPVDPVDPERAGG</sequence>
<dbReference type="RefSeq" id="WP_197988851.1">
    <property type="nucleotide sequence ID" value="NZ_JACYXC010000001.1"/>
</dbReference>
<feature type="compositionally biased region" description="Basic and acidic residues" evidence="1">
    <location>
        <begin position="226"/>
        <end position="235"/>
    </location>
</feature>
<protein>
    <recommendedName>
        <fullName evidence="5">Membrane lipoprotein</fullName>
    </recommendedName>
</protein>
<reference evidence="3 4" key="1">
    <citation type="submission" date="2020-09" db="EMBL/GenBank/DDBJ databases">
        <title>Biosynthesis of the nuclear factor of activated T cells inhibitor NFAT-133 and its congeners in Streptomyces pactum.</title>
        <authorList>
            <person name="Zhou W."/>
            <person name="Posri P."/>
            <person name="Abugrain M.E."/>
            <person name="Weisberg A.J."/>
            <person name="Chang J.H."/>
            <person name="Mahmud T."/>
        </authorList>
    </citation>
    <scope>NUCLEOTIDE SEQUENCE [LARGE SCALE GENOMIC DNA]</scope>
    <source>
        <strain evidence="3 4">ATCC 27456</strain>
    </source>
</reference>
<feature type="region of interest" description="Disordered" evidence="1">
    <location>
        <begin position="25"/>
        <end position="48"/>
    </location>
</feature>
<evidence type="ECO:0000256" key="2">
    <source>
        <dbReference type="SAM" id="SignalP"/>
    </source>
</evidence>
<dbReference type="PROSITE" id="PS51257">
    <property type="entry name" value="PROKAR_LIPOPROTEIN"/>
    <property type="match status" value="1"/>
</dbReference>
<accession>A0ABS0NJ97</accession>
<feature type="compositionally biased region" description="Low complexity" evidence="1">
    <location>
        <begin position="117"/>
        <end position="143"/>
    </location>
</feature>
<feature type="region of interest" description="Disordered" evidence="1">
    <location>
        <begin position="117"/>
        <end position="158"/>
    </location>
</feature>
<dbReference type="EMBL" id="JACYXC010000001">
    <property type="protein sequence ID" value="MBH5335273.1"/>
    <property type="molecule type" value="Genomic_DNA"/>
</dbReference>
<evidence type="ECO:0000313" key="4">
    <source>
        <dbReference type="Proteomes" id="UP000807371"/>
    </source>
</evidence>
<dbReference type="Proteomes" id="UP000807371">
    <property type="component" value="Unassembled WGS sequence"/>
</dbReference>
<gene>
    <name evidence="3" type="ORF">IHE55_10915</name>
</gene>
<name>A0ABS0NJ97_9ACTN</name>
<feature type="chain" id="PRO_5045794092" description="Membrane lipoprotein" evidence="2">
    <location>
        <begin position="23"/>
        <end position="249"/>
    </location>
</feature>
<comment type="caution">
    <text evidence="3">The sequence shown here is derived from an EMBL/GenBank/DDBJ whole genome shotgun (WGS) entry which is preliminary data.</text>
</comment>
<keyword evidence="2" id="KW-0732">Signal</keyword>